<dbReference type="Proteomes" id="UP000033636">
    <property type="component" value="Unassembled WGS sequence"/>
</dbReference>
<keyword evidence="1" id="KW-0687">Ribonucleoprotein</keyword>
<name>A0ACC6V1R3_9CREN</name>
<evidence type="ECO:0000313" key="1">
    <source>
        <dbReference type="EMBL" id="MFB6490654.1"/>
    </source>
</evidence>
<gene>
    <name evidence="1" type="ORF">TU35_005310</name>
</gene>
<comment type="caution">
    <text evidence="1">The sequence shown here is derived from an EMBL/GenBank/DDBJ whole genome shotgun (WGS) entry which is preliminary data.</text>
</comment>
<dbReference type="EMBL" id="JZWT02000012">
    <property type="protein sequence ID" value="MFB6490654.1"/>
    <property type="molecule type" value="Genomic_DNA"/>
</dbReference>
<reference evidence="1" key="1">
    <citation type="submission" date="2024-07" db="EMBL/GenBank/DDBJ databases">
        <title>Metagenome and Metagenome-Assembled Genomes of Archaea from a hot spring from the geothermal field of Los Azufres, Mexico.</title>
        <authorList>
            <person name="Marin-Paredes R."/>
            <person name="Martinez-Romero E."/>
            <person name="Servin-Garciduenas L.E."/>
        </authorList>
    </citation>
    <scope>NUCLEOTIDE SEQUENCE</scope>
</reference>
<accession>A0ACC6V1R3</accession>
<keyword evidence="1" id="KW-0689">Ribosomal protein</keyword>
<protein>
    <submittedName>
        <fullName evidence="1">50S ribosomal protein L23</fullName>
    </submittedName>
</protein>
<proteinExistence type="predicted"/>
<evidence type="ECO:0000313" key="2">
    <source>
        <dbReference type="Proteomes" id="UP000033636"/>
    </source>
</evidence>
<sequence length="83" mass="9326">MSFVKRFVLTEKALMMAEKENKIVLVVDKSATKKAVKDAVERLYGVKVEYVNTMITPRGEKKAVVKLAPENNAFDLLSRLGLL</sequence>
<organism evidence="1 2">
    <name type="scientific">Thermoproteus sp. AZ2</name>
    <dbReference type="NCBI Taxonomy" id="1609232"/>
    <lineage>
        <taxon>Archaea</taxon>
        <taxon>Thermoproteota</taxon>
        <taxon>Thermoprotei</taxon>
        <taxon>Thermoproteales</taxon>
        <taxon>Thermoproteaceae</taxon>
        <taxon>Thermoproteus</taxon>
    </lineage>
</organism>